<dbReference type="Proteomes" id="UP001159363">
    <property type="component" value="Chromosome X"/>
</dbReference>
<reference evidence="1 2" key="1">
    <citation type="submission" date="2023-02" db="EMBL/GenBank/DDBJ databases">
        <title>LHISI_Scaffold_Assembly.</title>
        <authorList>
            <person name="Stuart O.P."/>
            <person name="Cleave R."/>
            <person name="Magrath M.J.L."/>
            <person name="Mikheyev A.S."/>
        </authorList>
    </citation>
    <scope>NUCLEOTIDE SEQUENCE [LARGE SCALE GENOMIC DNA]</scope>
    <source>
        <strain evidence="1">Daus_M_001</strain>
        <tissue evidence="1">Leg muscle</tissue>
    </source>
</reference>
<gene>
    <name evidence="1" type="ORF">PR048_013222</name>
</gene>
<keyword evidence="2" id="KW-1185">Reference proteome</keyword>
<name>A0ABQ9HRJ2_9NEOP</name>
<dbReference type="EMBL" id="JARBHB010000004">
    <property type="protein sequence ID" value="KAJ8887008.1"/>
    <property type="molecule type" value="Genomic_DNA"/>
</dbReference>
<organism evidence="1 2">
    <name type="scientific">Dryococelus australis</name>
    <dbReference type="NCBI Taxonomy" id="614101"/>
    <lineage>
        <taxon>Eukaryota</taxon>
        <taxon>Metazoa</taxon>
        <taxon>Ecdysozoa</taxon>
        <taxon>Arthropoda</taxon>
        <taxon>Hexapoda</taxon>
        <taxon>Insecta</taxon>
        <taxon>Pterygota</taxon>
        <taxon>Neoptera</taxon>
        <taxon>Polyneoptera</taxon>
        <taxon>Phasmatodea</taxon>
        <taxon>Verophasmatodea</taxon>
        <taxon>Anareolatae</taxon>
        <taxon>Phasmatidae</taxon>
        <taxon>Eurycanthinae</taxon>
        <taxon>Dryococelus</taxon>
    </lineage>
</organism>
<evidence type="ECO:0000313" key="2">
    <source>
        <dbReference type="Proteomes" id="UP001159363"/>
    </source>
</evidence>
<proteinExistence type="predicted"/>
<protein>
    <recommendedName>
        <fullName evidence="3">HAT C-terminal dimerisation domain-containing protein</fullName>
    </recommendedName>
</protein>
<sequence length="158" mass="18013">MKEKEVLHFRQQCRTCIQFLVAKLLEWCPLKYPLTEISLVVLESLQSGVHRSKSLDILLNCNLLLPCTLQSTDLEYRCLISQDFVLEEMKVTPSTINLRKVVKLLLILSHGNVALERGFSVNGDILIENLKQNYVVAQCLVYDAMKNVGSLYSLDITK</sequence>
<accession>A0ABQ9HRJ2</accession>
<comment type="caution">
    <text evidence="1">The sequence shown here is derived from an EMBL/GenBank/DDBJ whole genome shotgun (WGS) entry which is preliminary data.</text>
</comment>
<evidence type="ECO:0008006" key="3">
    <source>
        <dbReference type="Google" id="ProtNLM"/>
    </source>
</evidence>
<evidence type="ECO:0000313" key="1">
    <source>
        <dbReference type="EMBL" id="KAJ8887008.1"/>
    </source>
</evidence>